<dbReference type="PANTHER" id="PTHR43395">
    <property type="entry name" value="SENSOR HISTIDINE KINASE CHEA"/>
    <property type="match status" value="1"/>
</dbReference>
<dbReference type="InterPro" id="IPR051315">
    <property type="entry name" value="Bact_Chemotaxis_CheA"/>
</dbReference>
<dbReference type="GO" id="GO:0006935">
    <property type="term" value="P:chemotaxis"/>
    <property type="evidence" value="ECO:0007669"/>
    <property type="project" value="UniProtKB-KW"/>
</dbReference>
<protein>
    <recommendedName>
        <fullName evidence="3">Chemotaxis protein CheA</fullName>
        <ecNumber evidence="2">2.7.13.3</ecNumber>
    </recommendedName>
</protein>
<dbReference type="CDD" id="cd00088">
    <property type="entry name" value="HPT"/>
    <property type="match status" value="1"/>
</dbReference>
<dbReference type="InterPro" id="IPR036890">
    <property type="entry name" value="HATPase_C_sf"/>
</dbReference>
<dbReference type="PROSITE" id="PS50851">
    <property type="entry name" value="CHEW"/>
    <property type="match status" value="1"/>
</dbReference>
<dbReference type="SMART" id="SM00387">
    <property type="entry name" value="HATPase_c"/>
    <property type="match status" value="1"/>
</dbReference>
<name>A0A1I2JB75_9BACT</name>
<dbReference type="SMART" id="SM00073">
    <property type="entry name" value="HPT"/>
    <property type="match status" value="1"/>
</dbReference>
<comment type="catalytic activity">
    <reaction evidence="1">
        <text>ATP + protein L-histidine = ADP + protein N-phospho-L-histidine.</text>
        <dbReference type="EC" id="2.7.13.3"/>
    </reaction>
</comment>
<evidence type="ECO:0000256" key="9">
    <source>
        <dbReference type="ARBA" id="ARBA00022840"/>
    </source>
</evidence>
<dbReference type="SMART" id="SM01231">
    <property type="entry name" value="H-kinase_dim"/>
    <property type="match status" value="1"/>
</dbReference>
<dbReference type="SMART" id="SM00260">
    <property type="entry name" value="CheW"/>
    <property type="match status" value="1"/>
</dbReference>
<evidence type="ECO:0000256" key="4">
    <source>
        <dbReference type="ARBA" id="ARBA00022500"/>
    </source>
</evidence>
<evidence type="ECO:0000259" key="15">
    <source>
        <dbReference type="PROSITE" id="PS50894"/>
    </source>
</evidence>
<dbReference type="InterPro" id="IPR036097">
    <property type="entry name" value="HisK_dim/P_sf"/>
</dbReference>
<evidence type="ECO:0000256" key="10">
    <source>
        <dbReference type="ARBA" id="ARBA00023012"/>
    </source>
</evidence>
<dbReference type="AlphaFoldDB" id="A0A1I2JB75"/>
<dbReference type="Gene3D" id="1.10.287.560">
    <property type="entry name" value="Histidine kinase CheA-like, homodimeric domain"/>
    <property type="match status" value="1"/>
</dbReference>
<dbReference type="EMBL" id="FONY01000045">
    <property type="protein sequence ID" value="SFF51240.1"/>
    <property type="molecule type" value="Genomic_DNA"/>
</dbReference>
<dbReference type="Gene3D" id="2.30.30.40">
    <property type="entry name" value="SH3 Domains"/>
    <property type="match status" value="1"/>
</dbReference>
<dbReference type="Pfam" id="PF02518">
    <property type="entry name" value="HATPase_c"/>
    <property type="match status" value="1"/>
</dbReference>
<dbReference type="InterPro" id="IPR004358">
    <property type="entry name" value="Sig_transdc_His_kin-like_C"/>
</dbReference>
<evidence type="ECO:0000313" key="16">
    <source>
        <dbReference type="EMBL" id="SFF51240.1"/>
    </source>
</evidence>
<dbReference type="InterPro" id="IPR004105">
    <property type="entry name" value="CheA-like_dim"/>
</dbReference>
<feature type="domain" description="CheW-like" evidence="14">
    <location>
        <begin position="424"/>
        <end position="573"/>
    </location>
</feature>
<dbReference type="GO" id="GO:0005737">
    <property type="term" value="C:cytoplasm"/>
    <property type="evidence" value="ECO:0007669"/>
    <property type="project" value="InterPro"/>
</dbReference>
<dbReference type="PANTHER" id="PTHR43395:SF10">
    <property type="entry name" value="CHEMOTAXIS PROTEIN CHEA"/>
    <property type="match status" value="1"/>
</dbReference>
<dbReference type="OrthoDB" id="9803176at2"/>
<keyword evidence="10" id="KW-0902">Two-component regulatory system</keyword>
<organism evidence="16 17">
    <name type="scientific">Thermoflexibacter ruber</name>
    <dbReference type="NCBI Taxonomy" id="1003"/>
    <lineage>
        <taxon>Bacteria</taxon>
        <taxon>Pseudomonadati</taxon>
        <taxon>Bacteroidota</taxon>
        <taxon>Cytophagia</taxon>
        <taxon>Cytophagales</taxon>
        <taxon>Thermoflexibacteraceae</taxon>
        <taxon>Thermoflexibacter</taxon>
    </lineage>
</organism>
<dbReference type="PRINTS" id="PR00344">
    <property type="entry name" value="BCTRLSENSOR"/>
</dbReference>
<dbReference type="EC" id="2.7.13.3" evidence="2"/>
<sequence>MKNDELKEIFLAEALESYEQLNRFFTQLEKDHTNQKAVEAIFRITHTLKANAAAMGYEGIAEIAHLLEDIFGEVKKGNLLLDTQKFNDLFRANDKLGELIQNINADRKIAYKGLTTKLKVILRESANKKIEGETIVNTPLQTELVKVDNELPNEEKIAEEEKNEEINATTSQLAFSDLIQVPIRKLDSLLNLVGELLVERDRLMLKVADDRLRKNEYARLYRLTSDLQYGVMNVRLVQVNLLFMKFHRIVRDVATLEAKKVNLVLEGTEIEIDGAVLQSISDAMVHLVRNAISHGIEPPTDRVLKSKSEVGTVKLSARNERDAVIIEISDDGKGINPEYIRKKLVQKKMVSQEAADSLSDDDVINYIFESGFSSAEQVTEVSGRGVGMDVVKNTINAIGGKISIRTMVNAGTTFSLALPTSLAVKSVMLFEVLATKYAIPIIFTEAVVAFKKTNFQKLGKGLVVTYLEETLPVIFLRDLFSIQSLADLYQSAFWQNTYQTLDEKEKIYIIIVSFDNKQIGLVVDKLVQQKEIVEKPLLYPLHHHKLISGTTILGDGSVCLVLDIPSIVNLLFRGRKALQTIPNGVSVN</sequence>
<dbReference type="Pfam" id="PF01584">
    <property type="entry name" value="CheW"/>
    <property type="match status" value="1"/>
</dbReference>
<gene>
    <name evidence="16" type="ORF">SAMN04488541_10456</name>
</gene>
<keyword evidence="7" id="KW-0547">Nucleotide-binding</keyword>
<dbReference type="SUPFAM" id="SSF47384">
    <property type="entry name" value="Homodimeric domain of signal transducing histidine kinase"/>
    <property type="match status" value="1"/>
</dbReference>
<comment type="function">
    <text evidence="11">Involved in the transmission of sensory signals from the chemoreceptors to the flagellar motors. CheA is autophosphorylated; it can transfer its phosphate group to either CheB or CheY.</text>
</comment>
<keyword evidence="4" id="KW-0145">Chemotaxis</keyword>
<evidence type="ECO:0000256" key="6">
    <source>
        <dbReference type="ARBA" id="ARBA00022679"/>
    </source>
</evidence>
<dbReference type="Gene3D" id="1.20.120.160">
    <property type="entry name" value="HPT domain"/>
    <property type="match status" value="1"/>
</dbReference>
<accession>A0A1I2JB75</accession>
<dbReference type="InterPro" id="IPR036061">
    <property type="entry name" value="CheW-like_dom_sf"/>
</dbReference>
<feature type="domain" description="HPt" evidence="15">
    <location>
        <begin position="1"/>
        <end position="103"/>
    </location>
</feature>
<evidence type="ECO:0000256" key="2">
    <source>
        <dbReference type="ARBA" id="ARBA00012438"/>
    </source>
</evidence>
<evidence type="ECO:0000259" key="14">
    <source>
        <dbReference type="PROSITE" id="PS50851"/>
    </source>
</evidence>
<evidence type="ECO:0000256" key="5">
    <source>
        <dbReference type="ARBA" id="ARBA00022553"/>
    </source>
</evidence>
<dbReference type="SUPFAM" id="SSF55874">
    <property type="entry name" value="ATPase domain of HSP90 chaperone/DNA topoisomerase II/histidine kinase"/>
    <property type="match status" value="1"/>
</dbReference>
<dbReference type="InterPro" id="IPR005467">
    <property type="entry name" value="His_kinase_dom"/>
</dbReference>
<dbReference type="InterPro" id="IPR036641">
    <property type="entry name" value="HPT_dom_sf"/>
</dbReference>
<dbReference type="GO" id="GO:0000155">
    <property type="term" value="F:phosphorelay sensor kinase activity"/>
    <property type="evidence" value="ECO:0007669"/>
    <property type="project" value="InterPro"/>
</dbReference>
<dbReference type="STRING" id="1003.SAMN04488541_10456"/>
<evidence type="ECO:0000256" key="3">
    <source>
        <dbReference type="ARBA" id="ARBA00021495"/>
    </source>
</evidence>
<dbReference type="InterPro" id="IPR003594">
    <property type="entry name" value="HATPase_dom"/>
</dbReference>
<dbReference type="SUPFAM" id="SSF47226">
    <property type="entry name" value="Histidine-containing phosphotransfer domain, HPT domain"/>
    <property type="match status" value="1"/>
</dbReference>
<feature type="domain" description="Histidine kinase" evidence="13">
    <location>
        <begin position="174"/>
        <end position="422"/>
    </location>
</feature>
<dbReference type="PROSITE" id="PS50894">
    <property type="entry name" value="HPT"/>
    <property type="match status" value="1"/>
</dbReference>
<dbReference type="FunFam" id="3.30.565.10:FF:000016">
    <property type="entry name" value="Chemotaxis protein CheA, putative"/>
    <property type="match status" value="1"/>
</dbReference>
<proteinExistence type="predicted"/>
<dbReference type="InterPro" id="IPR002545">
    <property type="entry name" value="CheW-lke_dom"/>
</dbReference>
<evidence type="ECO:0000256" key="1">
    <source>
        <dbReference type="ARBA" id="ARBA00000085"/>
    </source>
</evidence>
<keyword evidence="8 16" id="KW-0418">Kinase</keyword>
<dbReference type="Proteomes" id="UP000199513">
    <property type="component" value="Unassembled WGS sequence"/>
</dbReference>
<evidence type="ECO:0000256" key="8">
    <source>
        <dbReference type="ARBA" id="ARBA00022777"/>
    </source>
</evidence>
<dbReference type="SUPFAM" id="SSF50341">
    <property type="entry name" value="CheW-like"/>
    <property type="match status" value="1"/>
</dbReference>
<dbReference type="PROSITE" id="PS50109">
    <property type="entry name" value="HIS_KIN"/>
    <property type="match status" value="1"/>
</dbReference>
<dbReference type="InterPro" id="IPR008207">
    <property type="entry name" value="Sig_transdc_His_kin_Hpt_dom"/>
</dbReference>
<keyword evidence="17" id="KW-1185">Reference proteome</keyword>
<evidence type="ECO:0000256" key="7">
    <source>
        <dbReference type="ARBA" id="ARBA00022741"/>
    </source>
</evidence>
<keyword evidence="5 12" id="KW-0597">Phosphoprotein</keyword>
<dbReference type="RefSeq" id="WP_091549048.1">
    <property type="nucleotide sequence ID" value="NZ_FONY01000045.1"/>
</dbReference>
<keyword evidence="9" id="KW-0067">ATP-binding</keyword>
<evidence type="ECO:0000256" key="12">
    <source>
        <dbReference type="PROSITE-ProRule" id="PRU00110"/>
    </source>
</evidence>
<dbReference type="Pfam" id="PF02895">
    <property type="entry name" value="H-kinase_dim"/>
    <property type="match status" value="1"/>
</dbReference>
<evidence type="ECO:0000259" key="13">
    <source>
        <dbReference type="PROSITE" id="PS50109"/>
    </source>
</evidence>
<dbReference type="InterPro" id="IPR037006">
    <property type="entry name" value="CheA-like_homodim_sf"/>
</dbReference>
<evidence type="ECO:0000256" key="11">
    <source>
        <dbReference type="ARBA" id="ARBA00035100"/>
    </source>
</evidence>
<dbReference type="Gene3D" id="3.30.565.10">
    <property type="entry name" value="Histidine kinase-like ATPase, C-terminal domain"/>
    <property type="match status" value="1"/>
</dbReference>
<feature type="modified residue" description="Phosphohistidine" evidence="12">
    <location>
        <position position="46"/>
    </location>
</feature>
<reference evidence="16 17" key="1">
    <citation type="submission" date="2016-10" db="EMBL/GenBank/DDBJ databases">
        <authorList>
            <person name="de Groot N.N."/>
        </authorList>
    </citation>
    <scope>NUCLEOTIDE SEQUENCE [LARGE SCALE GENOMIC DNA]</scope>
    <source>
        <strain>GEY</strain>
        <strain evidence="17">DSM 9560</strain>
    </source>
</reference>
<evidence type="ECO:0000313" key="17">
    <source>
        <dbReference type="Proteomes" id="UP000199513"/>
    </source>
</evidence>
<keyword evidence="6" id="KW-0808">Transferase</keyword>
<dbReference type="Pfam" id="PF01627">
    <property type="entry name" value="Hpt"/>
    <property type="match status" value="1"/>
</dbReference>
<dbReference type="GO" id="GO:0005524">
    <property type="term" value="F:ATP binding"/>
    <property type="evidence" value="ECO:0007669"/>
    <property type="project" value="UniProtKB-KW"/>
</dbReference>